<dbReference type="CDD" id="cd13131">
    <property type="entry name" value="MATE_NorM_like"/>
    <property type="match status" value="1"/>
</dbReference>
<keyword evidence="8 13" id="KW-0812">Transmembrane</keyword>
<feature type="transmembrane region" description="Helical" evidence="13">
    <location>
        <begin position="360"/>
        <end position="377"/>
    </location>
</feature>
<evidence type="ECO:0000256" key="3">
    <source>
        <dbReference type="ARBA" id="ARBA00010199"/>
    </source>
</evidence>
<dbReference type="PANTHER" id="PTHR43298:SF2">
    <property type="entry name" value="FMN_FAD EXPORTER YEEO-RELATED"/>
    <property type="match status" value="1"/>
</dbReference>
<feature type="transmembrane region" description="Helical" evidence="13">
    <location>
        <begin position="54"/>
        <end position="79"/>
    </location>
</feature>
<proteinExistence type="inferred from homology"/>
<dbReference type="STRING" id="1852522.SAMN06295960_1342"/>
<dbReference type="EMBL" id="FXAZ01000001">
    <property type="protein sequence ID" value="SMG23985.1"/>
    <property type="molecule type" value="Genomic_DNA"/>
</dbReference>
<keyword evidence="15" id="KW-1185">Reference proteome</keyword>
<keyword evidence="5" id="KW-0813">Transport</keyword>
<evidence type="ECO:0000256" key="9">
    <source>
        <dbReference type="ARBA" id="ARBA00022989"/>
    </source>
</evidence>
<feature type="transmembrane region" description="Helical" evidence="13">
    <location>
        <begin position="162"/>
        <end position="182"/>
    </location>
</feature>
<dbReference type="InterPro" id="IPR037272">
    <property type="entry name" value="SNS_sf"/>
</dbReference>
<keyword evidence="6" id="KW-0050">Antiport</keyword>
<feature type="transmembrane region" description="Helical" evidence="13">
    <location>
        <begin position="194"/>
        <end position="214"/>
    </location>
</feature>
<keyword evidence="11 13" id="KW-0472">Membrane</keyword>
<dbReference type="GO" id="GO:0015297">
    <property type="term" value="F:antiporter activity"/>
    <property type="evidence" value="ECO:0007669"/>
    <property type="project" value="UniProtKB-KW"/>
</dbReference>
<comment type="similarity">
    <text evidence="3">Belongs to the multi antimicrobial extrusion (MATE) (TC 2.A.66.1) family.</text>
</comment>
<comment type="subcellular location">
    <subcellularLocation>
        <location evidence="2">Cell membrane</location>
        <topology evidence="2">Multi-pass membrane protein</topology>
    </subcellularLocation>
</comment>
<dbReference type="Proteomes" id="UP000193834">
    <property type="component" value="Unassembled WGS sequence"/>
</dbReference>
<evidence type="ECO:0000256" key="6">
    <source>
        <dbReference type="ARBA" id="ARBA00022449"/>
    </source>
</evidence>
<dbReference type="InterPro" id="IPR050222">
    <property type="entry name" value="MATE_MdtK"/>
</dbReference>
<dbReference type="NCBIfam" id="TIGR00797">
    <property type="entry name" value="matE"/>
    <property type="match status" value="1"/>
</dbReference>
<dbReference type="GO" id="GO:0042910">
    <property type="term" value="F:xenobiotic transmembrane transporter activity"/>
    <property type="evidence" value="ECO:0007669"/>
    <property type="project" value="InterPro"/>
</dbReference>
<protein>
    <recommendedName>
        <fullName evidence="4">Probable multidrug resistance protein NorM</fullName>
    </recommendedName>
    <alternativeName>
        <fullName evidence="12">Multidrug-efflux transporter</fullName>
    </alternativeName>
</protein>
<sequence length="454" mass="49567">MNQTHTWKQKVKMMLHILLPIFITQVAMQFMVFFDTVMSGNFNKENLAGVAIGASLWTPVYTGVSGIFLGVTPIVAQALGARKKDRIASSVIQSGYLAVAFGFVLILAGAFAIEPILQAMSLEPDVAEVATHYLHYLGIGVVPVLIYTVLRASIDGLGQTRVTMFITLLSFPINVLLNYMLIFGKFGFPALGGAGSGLATSITYIIIMLIAIWFMKQNDGMRELGMLSMFEKINWLTWKEVLRIGTPIGLSIFFEVSIFAIVTLLMSNYDTITIASHQAAMNFASLLYMLPLSVAMSLTILVGFEVGAKRYEDAKQYARLGIGSAIGLSALCAVLLFLFSSDVAALYNPEPEVRALTQTFLFYAIFFQLSDAIAAPIQGTLRGYKDVNAVFIIAFISYWVIGLPTGYALAEFTDLDAYGYWIGLIVGLAFGAVGLFARLAVIERKAKQGTLKEA</sequence>
<dbReference type="PANTHER" id="PTHR43298">
    <property type="entry name" value="MULTIDRUG RESISTANCE PROTEIN NORM-RELATED"/>
    <property type="match status" value="1"/>
</dbReference>
<evidence type="ECO:0000256" key="11">
    <source>
        <dbReference type="ARBA" id="ARBA00023136"/>
    </source>
</evidence>
<evidence type="ECO:0000256" key="5">
    <source>
        <dbReference type="ARBA" id="ARBA00022448"/>
    </source>
</evidence>
<feature type="transmembrane region" description="Helical" evidence="13">
    <location>
        <begin position="286"/>
        <end position="308"/>
    </location>
</feature>
<dbReference type="PIRSF" id="PIRSF006603">
    <property type="entry name" value="DinF"/>
    <property type="match status" value="1"/>
</dbReference>
<evidence type="ECO:0000256" key="2">
    <source>
        <dbReference type="ARBA" id="ARBA00004651"/>
    </source>
</evidence>
<evidence type="ECO:0000313" key="15">
    <source>
        <dbReference type="Proteomes" id="UP000193834"/>
    </source>
</evidence>
<evidence type="ECO:0000256" key="12">
    <source>
        <dbReference type="ARBA" id="ARBA00031636"/>
    </source>
</evidence>
<dbReference type="GO" id="GO:0006811">
    <property type="term" value="P:monoatomic ion transport"/>
    <property type="evidence" value="ECO:0007669"/>
    <property type="project" value="UniProtKB-KW"/>
</dbReference>
<name>A0A1X7J8K6_9BACL</name>
<evidence type="ECO:0000256" key="10">
    <source>
        <dbReference type="ARBA" id="ARBA00023065"/>
    </source>
</evidence>
<evidence type="ECO:0000313" key="14">
    <source>
        <dbReference type="EMBL" id="SMG23985.1"/>
    </source>
</evidence>
<gene>
    <name evidence="14" type="ORF">SAMN06295960_1342</name>
</gene>
<dbReference type="RefSeq" id="WP_085493494.1">
    <property type="nucleotide sequence ID" value="NZ_FXAZ01000001.1"/>
</dbReference>
<keyword evidence="7" id="KW-1003">Cell membrane</keyword>
<dbReference type="SUPFAM" id="SSF161070">
    <property type="entry name" value="SNF-like"/>
    <property type="match status" value="1"/>
</dbReference>
<dbReference type="GO" id="GO:0005886">
    <property type="term" value="C:plasma membrane"/>
    <property type="evidence" value="ECO:0007669"/>
    <property type="project" value="UniProtKB-SubCell"/>
</dbReference>
<evidence type="ECO:0000256" key="4">
    <source>
        <dbReference type="ARBA" id="ARBA00020268"/>
    </source>
</evidence>
<reference evidence="14 15" key="1">
    <citation type="submission" date="2017-04" db="EMBL/GenBank/DDBJ databases">
        <authorList>
            <person name="Afonso C.L."/>
            <person name="Miller P.J."/>
            <person name="Scott M.A."/>
            <person name="Spackman E."/>
            <person name="Goraichik I."/>
            <person name="Dimitrov K.M."/>
            <person name="Suarez D.L."/>
            <person name="Swayne D.E."/>
        </authorList>
    </citation>
    <scope>NUCLEOTIDE SEQUENCE [LARGE SCALE GENOMIC DNA]</scope>
    <source>
        <strain evidence="14 15">11</strain>
    </source>
</reference>
<feature type="transmembrane region" description="Helical" evidence="13">
    <location>
        <begin position="133"/>
        <end position="150"/>
    </location>
</feature>
<evidence type="ECO:0000256" key="1">
    <source>
        <dbReference type="ARBA" id="ARBA00003408"/>
    </source>
</evidence>
<dbReference type="AlphaFoldDB" id="A0A1X7J8K6"/>
<organism evidence="14 15">
    <name type="scientific">Paenibacillus aquistagni</name>
    <dbReference type="NCBI Taxonomy" id="1852522"/>
    <lineage>
        <taxon>Bacteria</taxon>
        <taxon>Bacillati</taxon>
        <taxon>Bacillota</taxon>
        <taxon>Bacilli</taxon>
        <taxon>Bacillales</taxon>
        <taxon>Paenibacillaceae</taxon>
        <taxon>Paenibacillus</taxon>
    </lineage>
</organism>
<accession>A0A1X7J8K6</accession>
<feature type="transmembrane region" description="Helical" evidence="13">
    <location>
        <begin position="241"/>
        <end position="266"/>
    </location>
</feature>
<dbReference type="OrthoDB" id="9780160at2"/>
<comment type="function">
    <text evidence="1">Multidrug efflux pump.</text>
</comment>
<feature type="transmembrane region" description="Helical" evidence="13">
    <location>
        <begin position="389"/>
        <end position="409"/>
    </location>
</feature>
<evidence type="ECO:0000256" key="8">
    <source>
        <dbReference type="ARBA" id="ARBA00022692"/>
    </source>
</evidence>
<keyword evidence="10" id="KW-0406">Ion transport</keyword>
<feature type="transmembrane region" description="Helical" evidence="13">
    <location>
        <begin position="421"/>
        <end position="441"/>
    </location>
</feature>
<feature type="transmembrane region" description="Helical" evidence="13">
    <location>
        <begin position="320"/>
        <end position="340"/>
    </location>
</feature>
<dbReference type="InterPro" id="IPR002528">
    <property type="entry name" value="MATE_fam"/>
</dbReference>
<dbReference type="Pfam" id="PF01554">
    <property type="entry name" value="MatE"/>
    <property type="match status" value="2"/>
</dbReference>
<dbReference type="InterPro" id="IPR048279">
    <property type="entry name" value="MdtK-like"/>
</dbReference>
<keyword evidence="9 13" id="KW-1133">Transmembrane helix</keyword>
<evidence type="ECO:0000256" key="7">
    <source>
        <dbReference type="ARBA" id="ARBA00022475"/>
    </source>
</evidence>
<feature type="transmembrane region" description="Helical" evidence="13">
    <location>
        <begin position="12"/>
        <end position="34"/>
    </location>
</feature>
<feature type="transmembrane region" description="Helical" evidence="13">
    <location>
        <begin position="91"/>
        <end position="113"/>
    </location>
</feature>
<evidence type="ECO:0000256" key="13">
    <source>
        <dbReference type="SAM" id="Phobius"/>
    </source>
</evidence>